<proteinExistence type="predicted"/>
<keyword evidence="2" id="KW-0472">Membrane</keyword>
<reference evidence="3 4" key="1">
    <citation type="journal article" date="2019" name="Microbiol. Resour. Announc.">
        <title>High-quality draft genome sequence of Fusarium oxysporum f. sp. cubense strain 160527, a causal agent of Panama disease.</title>
        <authorList>
            <person name="Asai S."/>
            <person name="Ayukawa Y."/>
            <person name="Gan P."/>
            <person name="Masuda S."/>
            <person name="Komatsu K."/>
            <person name="Shirasu K."/>
            <person name="Arie T."/>
        </authorList>
    </citation>
    <scope>NUCLEOTIDE SEQUENCE [LARGE SCALE GENOMIC DNA]</scope>
    <source>
        <strain evidence="3 4">160527</strain>
    </source>
</reference>
<comment type="caution">
    <text evidence="3">The sequence shown here is derived from an EMBL/GenBank/DDBJ whole genome shotgun (WGS) entry which is preliminary data.</text>
</comment>
<feature type="region of interest" description="Disordered" evidence="1">
    <location>
        <begin position="18"/>
        <end position="42"/>
    </location>
</feature>
<evidence type="ECO:0000256" key="1">
    <source>
        <dbReference type="SAM" id="MobiDB-lite"/>
    </source>
</evidence>
<dbReference type="EMBL" id="SRMI01000001">
    <property type="protein sequence ID" value="TVY79141.1"/>
    <property type="molecule type" value="Genomic_DNA"/>
</dbReference>
<protein>
    <submittedName>
        <fullName evidence="3">Uncharacterized protein</fullName>
    </submittedName>
</protein>
<name>A0A559LUT4_FUSOC</name>
<keyword evidence="2" id="KW-0812">Transmembrane</keyword>
<accession>A0A559LUT4</accession>
<dbReference type="Proteomes" id="UP000320707">
    <property type="component" value="Unassembled WGS sequence"/>
</dbReference>
<evidence type="ECO:0000313" key="3">
    <source>
        <dbReference type="EMBL" id="TVY79141.1"/>
    </source>
</evidence>
<sequence>MVKHPRLNRQPIFHHSRILPSSSKHSTKPRPDGPYSPTHPLPACNDARDKNRFYLRVTVAASQVLVFVSKDEIANACLITILDKDCIAWDCIKVLNNLSSIAVVKRHTQDGQTYQYLAPSDIPENLRQDYTAITYAMSSECSPLSKVCHLGIGKIGASTPFNCTRNGFSGAITTSIQLQYYTDPNLSRSTALGVQGFHNPFYFIGAAFLPSQWPAPTHDTEIVSEVHGDRSLILRCSTTVYDITYKVVNGSIVHFVPVKSNISATNALQSPIAFTHAADYTLQQAFSFARSSNSAQGMLDTWAPEFDRVAMAMSAAALKGSPATRSRYREPAIVARVPLAPLVCLLLANMLFAVSGFVLAWTAVVAGRIRRRKRWLNE</sequence>
<evidence type="ECO:0000256" key="2">
    <source>
        <dbReference type="SAM" id="Phobius"/>
    </source>
</evidence>
<organism evidence="3 4">
    <name type="scientific">Fusarium oxysporum f. sp. cubense</name>
    <dbReference type="NCBI Taxonomy" id="61366"/>
    <lineage>
        <taxon>Eukaryota</taxon>
        <taxon>Fungi</taxon>
        <taxon>Dikarya</taxon>
        <taxon>Ascomycota</taxon>
        <taxon>Pezizomycotina</taxon>
        <taxon>Sordariomycetes</taxon>
        <taxon>Hypocreomycetidae</taxon>
        <taxon>Hypocreales</taxon>
        <taxon>Nectriaceae</taxon>
        <taxon>Fusarium</taxon>
        <taxon>Fusarium oxysporum species complex</taxon>
    </lineage>
</organism>
<keyword evidence="2" id="KW-1133">Transmembrane helix</keyword>
<dbReference type="AlphaFoldDB" id="A0A559LUT4"/>
<feature type="transmembrane region" description="Helical" evidence="2">
    <location>
        <begin position="339"/>
        <end position="366"/>
    </location>
</feature>
<evidence type="ECO:0000313" key="4">
    <source>
        <dbReference type="Proteomes" id="UP000320707"/>
    </source>
</evidence>
<gene>
    <name evidence="3" type="ORF">Focb16_v009788</name>
</gene>